<protein>
    <submittedName>
        <fullName evidence="2">Uncharacterized protein</fullName>
    </submittedName>
</protein>
<evidence type="ECO:0000256" key="1">
    <source>
        <dbReference type="SAM" id="SignalP"/>
    </source>
</evidence>
<evidence type="ECO:0000313" key="2">
    <source>
        <dbReference type="EMBL" id="EXV05244.1"/>
    </source>
</evidence>
<feature type="chain" id="PRO_5001981090" evidence="1">
    <location>
        <begin position="19"/>
        <end position="74"/>
    </location>
</feature>
<accession>A0A0A1V4Y3</accession>
<reference evidence="2 3" key="1">
    <citation type="submission" date="2014-02" db="EMBL/GenBank/DDBJ databases">
        <title>The genome sequence of the entomopathogenic fungus Metarhizium robertsii ARSEF 2575.</title>
        <authorList>
            <person name="Giuliano Garisto Donzelli B."/>
            <person name="Roe B.A."/>
            <person name="Macmil S.L."/>
            <person name="Krasnoff S.B."/>
            <person name="Gibson D.M."/>
        </authorList>
    </citation>
    <scope>NUCLEOTIDE SEQUENCE [LARGE SCALE GENOMIC DNA]</scope>
    <source>
        <strain evidence="2 3">ARSEF 2575</strain>
    </source>
</reference>
<dbReference type="EMBL" id="JELW01000002">
    <property type="protein sequence ID" value="EXV05244.1"/>
    <property type="molecule type" value="Genomic_DNA"/>
</dbReference>
<evidence type="ECO:0000313" key="3">
    <source>
        <dbReference type="Proteomes" id="UP000030151"/>
    </source>
</evidence>
<organism evidence="2 3">
    <name type="scientific">Metarhizium robertsii</name>
    <dbReference type="NCBI Taxonomy" id="568076"/>
    <lineage>
        <taxon>Eukaryota</taxon>
        <taxon>Fungi</taxon>
        <taxon>Dikarya</taxon>
        <taxon>Ascomycota</taxon>
        <taxon>Pezizomycotina</taxon>
        <taxon>Sordariomycetes</taxon>
        <taxon>Hypocreomycetidae</taxon>
        <taxon>Hypocreales</taxon>
        <taxon>Clavicipitaceae</taxon>
        <taxon>Metarhizium</taxon>
    </lineage>
</organism>
<dbReference type="Proteomes" id="UP000030151">
    <property type="component" value="Unassembled WGS sequence"/>
</dbReference>
<gene>
    <name evidence="2" type="ORF">X797_002932</name>
</gene>
<proteinExistence type="predicted"/>
<dbReference type="HOGENOM" id="CLU_2688330_0_0_1"/>
<dbReference type="AlphaFoldDB" id="A0A0A1V4Y3"/>
<name>A0A0A1V4Y3_9HYPO</name>
<feature type="signal peptide" evidence="1">
    <location>
        <begin position="1"/>
        <end position="18"/>
    </location>
</feature>
<comment type="caution">
    <text evidence="2">The sequence shown here is derived from an EMBL/GenBank/DDBJ whole genome shotgun (WGS) entry which is preliminary data.</text>
</comment>
<sequence length="74" mass="8359">MVKAVFAVVLTLLAAANACEQRCFVNQAQSGGNQCTYDCHADQIVFSWKPWRSAKTLRKGHWLWGRHQNVKVPS</sequence>
<keyword evidence="1" id="KW-0732">Signal</keyword>